<dbReference type="Pfam" id="PF25954">
    <property type="entry name" value="Beta-barrel_RND_2"/>
    <property type="match status" value="1"/>
</dbReference>
<sequence length="643" mass="66429">MGYESLSNLEDAVKEDPKRQETADSAIAEAFANRTEDLAATSEIDGDEIGDSLPGSALRHRAADVAEDEDEAEDEVEKKSEWLLRSLPTMAVGIVIGVAIALGGMGFADTGKGNAPATNSDGKVAAAGATGAAQVNLPGASQTVTVAGVKSDRIARALEATGTVQALDLLPILPQSPGLQIQQVLVDEGDFVTAGQVMAILDDSVVRSQILDAQAQVESLRSSQIQTEAGVWQAKSALEQAQAGESEAQAAISQAQAAKSEAEAGLRSAIAAKSEVEAALAGAQAAKVEAEAGRAQAVANLARAKAELAQAERELQRYQSLASAGAISQQELDNRLTTVENALEAVRVAEANIKSADARIQSAVANISSTEARVKSVESNVSSAAARVESAVANIRNAEARLERAAANVTSAQSQVESARATVNSAAANVISSQARAEQVQTQGDRTLVRAPASGIVAERIARVGDVTSGSGKLFSIIANGELELHVKVPETQLPLVKIGASVKVTSDADSRIDLQGTVREISPLIDANSRQATVKVSLPSSDLLRSGMFLRAALTTSTTEGLIVPAKAVLPQADGSSIVYRLKDNDIVEAQPVQVGQVINAVGNDLSKATIEIQSGLEVGDAIVVDGAAFVKNGDRVKVVDN</sequence>
<dbReference type="Pfam" id="PF25876">
    <property type="entry name" value="HH_MFP_RND"/>
    <property type="match status" value="1"/>
</dbReference>
<feature type="region of interest" description="Disordered" evidence="3">
    <location>
        <begin position="38"/>
        <end position="77"/>
    </location>
</feature>
<protein>
    <submittedName>
        <fullName evidence="6">Efflux RND transporter periplasmic adaptor subunit</fullName>
    </submittedName>
</protein>
<accession>A0AAU8JGS9</accession>
<evidence type="ECO:0000259" key="4">
    <source>
        <dbReference type="Pfam" id="PF25876"/>
    </source>
</evidence>
<gene>
    <name evidence="6" type="ORF">ABWT76_000838</name>
</gene>
<evidence type="ECO:0000256" key="2">
    <source>
        <dbReference type="SAM" id="Coils"/>
    </source>
</evidence>
<feature type="coiled-coil region" evidence="2">
    <location>
        <begin position="294"/>
        <end position="422"/>
    </location>
</feature>
<evidence type="ECO:0000256" key="3">
    <source>
        <dbReference type="SAM" id="MobiDB-lite"/>
    </source>
</evidence>
<name>A0AAU8JGS9_9CYAN</name>
<dbReference type="EMBL" id="CP159837">
    <property type="protein sequence ID" value="XCM38019.1"/>
    <property type="molecule type" value="Genomic_DNA"/>
</dbReference>
<proteinExistence type="inferred from homology"/>
<evidence type="ECO:0000313" key="6">
    <source>
        <dbReference type="EMBL" id="XCM38019.1"/>
    </source>
</evidence>
<organism evidence="6">
    <name type="scientific">Planktothricoides raciborskii GIHE-MW2</name>
    <dbReference type="NCBI Taxonomy" id="2792601"/>
    <lineage>
        <taxon>Bacteria</taxon>
        <taxon>Bacillati</taxon>
        <taxon>Cyanobacteriota</taxon>
        <taxon>Cyanophyceae</taxon>
        <taxon>Oscillatoriophycideae</taxon>
        <taxon>Oscillatoriales</taxon>
        <taxon>Oscillatoriaceae</taxon>
        <taxon>Planktothricoides</taxon>
    </lineage>
</organism>
<dbReference type="InterPro" id="IPR006143">
    <property type="entry name" value="RND_pump_MFP"/>
</dbReference>
<feature type="domain" description="Multidrug resistance protein MdtA-like alpha-helical hairpin" evidence="4">
    <location>
        <begin position="295"/>
        <end position="363"/>
    </location>
</feature>
<dbReference type="RefSeq" id="WP_354635687.1">
    <property type="nucleotide sequence ID" value="NZ_CP159837.1"/>
</dbReference>
<dbReference type="NCBIfam" id="TIGR01730">
    <property type="entry name" value="RND_mfp"/>
    <property type="match status" value="1"/>
</dbReference>
<dbReference type="Gene3D" id="2.40.420.20">
    <property type="match status" value="1"/>
</dbReference>
<feature type="compositionally biased region" description="Basic and acidic residues" evidence="3">
    <location>
        <begin position="11"/>
        <end position="22"/>
    </location>
</feature>
<evidence type="ECO:0000259" key="5">
    <source>
        <dbReference type="Pfam" id="PF25954"/>
    </source>
</evidence>
<feature type="region of interest" description="Disordered" evidence="3">
    <location>
        <begin position="1"/>
        <end position="26"/>
    </location>
</feature>
<dbReference type="Gene3D" id="2.40.50.100">
    <property type="match status" value="2"/>
</dbReference>
<dbReference type="SUPFAM" id="SSF111369">
    <property type="entry name" value="HlyD-like secretion proteins"/>
    <property type="match status" value="3"/>
</dbReference>
<keyword evidence="2" id="KW-0175">Coiled coil</keyword>
<reference evidence="6" key="1">
    <citation type="submission" date="2024-07" db="EMBL/GenBank/DDBJ databases">
        <authorList>
            <person name="Kim Y.J."/>
            <person name="Jeong J.Y."/>
        </authorList>
    </citation>
    <scope>NUCLEOTIDE SEQUENCE</scope>
    <source>
        <strain evidence="6">GIHE-MW2</strain>
    </source>
</reference>
<evidence type="ECO:0000256" key="1">
    <source>
        <dbReference type="ARBA" id="ARBA00009477"/>
    </source>
</evidence>
<feature type="compositionally biased region" description="Acidic residues" evidence="3">
    <location>
        <begin position="65"/>
        <end position="75"/>
    </location>
</feature>
<dbReference type="PANTHER" id="PTHR30469:SF15">
    <property type="entry name" value="HLYD FAMILY OF SECRETION PROTEINS"/>
    <property type="match status" value="1"/>
</dbReference>
<feature type="domain" description="CusB-like beta-barrel" evidence="5">
    <location>
        <begin position="485"/>
        <end position="558"/>
    </location>
</feature>
<dbReference type="Gene3D" id="2.40.30.170">
    <property type="match status" value="1"/>
</dbReference>
<dbReference type="AlphaFoldDB" id="A0AAU8JGS9"/>
<dbReference type="InterPro" id="IPR058624">
    <property type="entry name" value="MdtA-like_HH"/>
</dbReference>
<comment type="similarity">
    <text evidence="1">Belongs to the membrane fusion protein (MFP) (TC 8.A.1) family.</text>
</comment>
<dbReference type="GO" id="GO:0015562">
    <property type="term" value="F:efflux transmembrane transporter activity"/>
    <property type="evidence" value="ECO:0007669"/>
    <property type="project" value="TreeGrafter"/>
</dbReference>
<dbReference type="GO" id="GO:1990281">
    <property type="term" value="C:efflux pump complex"/>
    <property type="evidence" value="ECO:0007669"/>
    <property type="project" value="TreeGrafter"/>
</dbReference>
<dbReference type="InterPro" id="IPR058792">
    <property type="entry name" value="Beta-barrel_RND_2"/>
</dbReference>
<dbReference type="PANTHER" id="PTHR30469">
    <property type="entry name" value="MULTIDRUG RESISTANCE PROTEIN MDTA"/>
    <property type="match status" value="1"/>
</dbReference>
<dbReference type="Gene3D" id="1.10.287.470">
    <property type="entry name" value="Helix hairpin bin"/>
    <property type="match status" value="3"/>
</dbReference>